<dbReference type="InterPro" id="IPR011032">
    <property type="entry name" value="GroES-like_sf"/>
</dbReference>
<keyword evidence="1" id="KW-0560">Oxidoreductase</keyword>
<keyword evidence="4" id="KW-1185">Reference proteome</keyword>
<name>A0AA41ZK25_9GAMM</name>
<gene>
    <name evidence="3" type="ORF">OQ287_02310</name>
</gene>
<dbReference type="SMART" id="SM00829">
    <property type="entry name" value="PKS_ER"/>
    <property type="match status" value="1"/>
</dbReference>
<protein>
    <submittedName>
        <fullName evidence="3">NADP-dependent oxidoreductase</fullName>
    </submittedName>
</protein>
<dbReference type="PANTHER" id="PTHR43205">
    <property type="entry name" value="PROSTAGLANDIN REDUCTASE"/>
    <property type="match status" value="1"/>
</dbReference>
<dbReference type="PANTHER" id="PTHR43205:SF7">
    <property type="entry name" value="PROSTAGLANDIN REDUCTASE 1"/>
    <property type="match status" value="1"/>
</dbReference>
<dbReference type="RefSeq" id="WP_265895457.1">
    <property type="nucleotide sequence ID" value="NZ_JAPIVE010000001.1"/>
</dbReference>
<accession>A0AA41ZK25</accession>
<evidence type="ECO:0000313" key="4">
    <source>
        <dbReference type="Proteomes" id="UP001165678"/>
    </source>
</evidence>
<evidence type="ECO:0000313" key="3">
    <source>
        <dbReference type="EMBL" id="MCX2523063.1"/>
    </source>
</evidence>
<dbReference type="InterPro" id="IPR036291">
    <property type="entry name" value="NAD(P)-bd_dom_sf"/>
</dbReference>
<dbReference type="FunFam" id="3.40.50.720:FF:000121">
    <property type="entry name" value="Prostaglandin reductase 2"/>
    <property type="match status" value="1"/>
</dbReference>
<dbReference type="AlphaFoldDB" id="A0AA41ZK25"/>
<comment type="caution">
    <text evidence="3">The sequence shown here is derived from an EMBL/GenBank/DDBJ whole genome shotgun (WGS) entry which is preliminary data.</text>
</comment>
<dbReference type="EMBL" id="JAPIVE010000001">
    <property type="protein sequence ID" value="MCX2523063.1"/>
    <property type="molecule type" value="Genomic_DNA"/>
</dbReference>
<dbReference type="CDD" id="cd05288">
    <property type="entry name" value="PGDH"/>
    <property type="match status" value="1"/>
</dbReference>
<dbReference type="SUPFAM" id="SSF50129">
    <property type="entry name" value="GroES-like"/>
    <property type="match status" value="1"/>
</dbReference>
<dbReference type="InterPro" id="IPR013149">
    <property type="entry name" value="ADH-like_C"/>
</dbReference>
<dbReference type="Gene3D" id="3.90.180.10">
    <property type="entry name" value="Medium-chain alcohol dehydrogenases, catalytic domain"/>
    <property type="match status" value="1"/>
</dbReference>
<evidence type="ECO:0000259" key="2">
    <source>
        <dbReference type="SMART" id="SM00829"/>
    </source>
</evidence>
<dbReference type="Pfam" id="PF00107">
    <property type="entry name" value="ADH_zinc_N"/>
    <property type="match status" value="1"/>
</dbReference>
<dbReference type="InterPro" id="IPR041694">
    <property type="entry name" value="ADH_N_2"/>
</dbReference>
<dbReference type="InterPro" id="IPR020843">
    <property type="entry name" value="ER"/>
</dbReference>
<sequence length="332" mass="35854">MTVSRYFTITSRPEGLPSPDVFSLEEMELPALGDGELHVRNLWLSVDPYMRNRMDGVKTYIEPFDLNAPLEGAALGEVVESRDERFKPGDKVRHMAGWRDEAHVSADSVERLPDLDVPLQTYLGVLGMPGMTAWTGLNTIAGLGSDDTVLVSAASGAVGSLAVQLAHQKGCRVVGTAGSDEKCDWLKSLGVSPVNHHQSAEALTKAIKAAAPQGIDVYFENVGGPMLDAGLASMNDYGRIAVCGMISRYNSASAEGPANIAMVLTKRMRMQGFIVLEHWADYQKFIEEAGPLVAAGKVEYQESVFDGLEATPEAFLSLFESGTYAGKRLVRL</sequence>
<dbReference type="Proteomes" id="UP001165678">
    <property type="component" value="Unassembled WGS sequence"/>
</dbReference>
<dbReference type="GO" id="GO:0016628">
    <property type="term" value="F:oxidoreductase activity, acting on the CH-CH group of donors, NAD or NADP as acceptor"/>
    <property type="evidence" value="ECO:0007669"/>
    <property type="project" value="InterPro"/>
</dbReference>
<dbReference type="Gene3D" id="3.40.50.720">
    <property type="entry name" value="NAD(P)-binding Rossmann-like Domain"/>
    <property type="match status" value="1"/>
</dbReference>
<dbReference type="SUPFAM" id="SSF51735">
    <property type="entry name" value="NAD(P)-binding Rossmann-fold domains"/>
    <property type="match status" value="1"/>
</dbReference>
<proteinExistence type="predicted"/>
<organism evidence="3 4">
    <name type="scientific">Larsenimonas rhizosphaerae</name>
    <dbReference type="NCBI Taxonomy" id="2944682"/>
    <lineage>
        <taxon>Bacteria</taxon>
        <taxon>Pseudomonadati</taxon>
        <taxon>Pseudomonadota</taxon>
        <taxon>Gammaproteobacteria</taxon>
        <taxon>Oceanospirillales</taxon>
        <taxon>Halomonadaceae</taxon>
        <taxon>Larsenimonas</taxon>
    </lineage>
</organism>
<dbReference type="Pfam" id="PF16884">
    <property type="entry name" value="ADH_N_2"/>
    <property type="match status" value="1"/>
</dbReference>
<evidence type="ECO:0000256" key="1">
    <source>
        <dbReference type="ARBA" id="ARBA00023002"/>
    </source>
</evidence>
<reference evidence="3" key="1">
    <citation type="submission" date="2022-11" db="EMBL/GenBank/DDBJ databases">
        <title>Larsenimonas rhizosphaerae sp. nov., isolated from a tidal mudflat.</title>
        <authorList>
            <person name="Lee S.D."/>
            <person name="Kim I.S."/>
        </authorList>
    </citation>
    <scope>NUCLEOTIDE SEQUENCE</scope>
    <source>
        <strain evidence="3">GH2-1</strain>
    </source>
</reference>
<dbReference type="InterPro" id="IPR045010">
    <property type="entry name" value="MDR_fam"/>
</dbReference>
<feature type="domain" description="Enoyl reductase (ER)" evidence="2">
    <location>
        <begin position="15"/>
        <end position="330"/>
    </location>
</feature>